<dbReference type="Pfam" id="PF02776">
    <property type="entry name" value="TPP_enzyme_N"/>
    <property type="match status" value="1"/>
</dbReference>
<dbReference type="InterPro" id="IPR012001">
    <property type="entry name" value="Thiamin_PyroP_enz_TPP-bd_dom"/>
</dbReference>
<evidence type="ECO:0000313" key="8">
    <source>
        <dbReference type="Proteomes" id="UP001284601"/>
    </source>
</evidence>
<keyword evidence="2 3" id="KW-0786">Thiamine pyrophosphate</keyword>
<dbReference type="InterPro" id="IPR029035">
    <property type="entry name" value="DHS-like_NAD/FAD-binding_dom"/>
</dbReference>
<accession>A0ABU4HU73</accession>
<name>A0ABU4HU73_9ACTN</name>
<evidence type="ECO:0000259" key="4">
    <source>
        <dbReference type="Pfam" id="PF00205"/>
    </source>
</evidence>
<proteinExistence type="inferred from homology"/>
<comment type="caution">
    <text evidence="7">The sequence shown here is derived from an EMBL/GenBank/DDBJ whole genome shotgun (WGS) entry which is preliminary data.</text>
</comment>
<organism evidence="7 8">
    <name type="scientific">Conexibacter stalactiti</name>
    <dbReference type="NCBI Taxonomy" id="1940611"/>
    <lineage>
        <taxon>Bacteria</taxon>
        <taxon>Bacillati</taxon>
        <taxon>Actinomycetota</taxon>
        <taxon>Thermoleophilia</taxon>
        <taxon>Solirubrobacterales</taxon>
        <taxon>Conexibacteraceae</taxon>
        <taxon>Conexibacter</taxon>
    </lineage>
</organism>
<dbReference type="CDD" id="cd07035">
    <property type="entry name" value="TPP_PYR_POX_like"/>
    <property type="match status" value="1"/>
</dbReference>
<evidence type="ECO:0000256" key="3">
    <source>
        <dbReference type="RuleBase" id="RU362132"/>
    </source>
</evidence>
<evidence type="ECO:0000259" key="6">
    <source>
        <dbReference type="Pfam" id="PF02776"/>
    </source>
</evidence>
<dbReference type="Pfam" id="PF02775">
    <property type="entry name" value="TPP_enzyme_C"/>
    <property type="match status" value="1"/>
</dbReference>
<evidence type="ECO:0000259" key="5">
    <source>
        <dbReference type="Pfam" id="PF02775"/>
    </source>
</evidence>
<dbReference type="InterPro" id="IPR012000">
    <property type="entry name" value="Thiamin_PyroP_enz_cen_dom"/>
</dbReference>
<dbReference type="Gene3D" id="3.40.50.970">
    <property type="match status" value="2"/>
</dbReference>
<dbReference type="InterPro" id="IPR045229">
    <property type="entry name" value="TPP_enz"/>
</dbReference>
<evidence type="ECO:0000256" key="1">
    <source>
        <dbReference type="ARBA" id="ARBA00007812"/>
    </source>
</evidence>
<dbReference type="Pfam" id="PF00205">
    <property type="entry name" value="TPP_enzyme_M"/>
    <property type="match status" value="1"/>
</dbReference>
<feature type="domain" description="Thiamine pyrophosphate enzyme N-terminal TPP-binding" evidence="6">
    <location>
        <begin position="6"/>
        <end position="110"/>
    </location>
</feature>
<reference evidence="8" key="1">
    <citation type="submission" date="2023-07" db="EMBL/GenBank/DDBJ databases">
        <title>Conexibacter stalactiti sp. nov., isolated from stalactites in a lava cave and emended description of the genus Conexibacter.</title>
        <authorList>
            <person name="Lee S.D."/>
        </authorList>
    </citation>
    <scope>NUCLEOTIDE SEQUENCE [LARGE SCALE GENOMIC DNA]</scope>
    <source>
        <strain evidence="8">KCTC 39840</strain>
    </source>
</reference>
<gene>
    <name evidence="7" type="ORF">R7226_21195</name>
</gene>
<dbReference type="EMBL" id="JAWSTH010000068">
    <property type="protein sequence ID" value="MDW5596877.1"/>
    <property type="molecule type" value="Genomic_DNA"/>
</dbReference>
<reference evidence="7 8" key="2">
    <citation type="submission" date="2023-10" db="EMBL/GenBank/DDBJ databases">
        <authorList>
            <person name="Han X.F."/>
        </authorList>
    </citation>
    <scope>NUCLEOTIDE SEQUENCE [LARGE SCALE GENOMIC DNA]</scope>
    <source>
        <strain evidence="7 8">KCTC 39840</strain>
    </source>
</reference>
<dbReference type="PANTHER" id="PTHR18968:SF164">
    <property type="entry name" value="PYRUVATE DECARBOXYLASE"/>
    <property type="match status" value="1"/>
</dbReference>
<dbReference type="InterPro" id="IPR029061">
    <property type="entry name" value="THDP-binding"/>
</dbReference>
<comment type="similarity">
    <text evidence="1 3">Belongs to the TPP enzyme family.</text>
</comment>
<dbReference type="RefSeq" id="WP_318599314.1">
    <property type="nucleotide sequence ID" value="NZ_JAWSTH010000068.1"/>
</dbReference>
<dbReference type="Gene3D" id="3.40.50.1220">
    <property type="entry name" value="TPP-binding domain"/>
    <property type="match status" value="1"/>
</dbReference>
<protein>
    <submittedName>
        <fullName evidence="7">Thiamine pyrophosphate-binding protein</fullName>
    </submittedName>
</protein>
<evidence type="ECO:0000256" key="2">
    <source>
        <dbReference type="ARBA" id="ARBA00023052"/>
    </source>
</evidence>
<dbReference type="SUPFAM" id="SSF52518">
    <property type="entry name" value="Thiamin diphosphate-binding fold (THDP-binding)"/>
    <property type="match status" value="2"/>
</dbReference>
<evidence type="ECO:0000313" key="7">
    <source>
        <dbReference type="EMBL" id="MDW5596877.1"/>
    </source>
</evidence>
<sequence>MSVRYGSDAIVSHLIEAGIEQVAFNPGASFRGIHDSLVHTPGAPEISLCMHEMVAVSIAQGYAKAAGKPMAALLHNVVGLQNASMAIYNAWCDRVPLLLLGGTGPKSKANRRPWIDWIHTASVQANIVRDFVKWDDEPHDIASVAESFARGITATRSLPAGPVYLCYDVDLQEDPLPQDYVEQSIAQYAVPSAPAPAPDDVVWLLKHLRAAERPVILAGYVGEAPEQFAALTALAEALGAPVIDTGVRHAFPSGHPLSGAGVPGLLEQADVVLALDVEELHGPLGARLDAASPAAGGSGAVAAAPLTLLNVTLSTLKLRAWAHDYQPLAPAERQITASADHVVAALLEQLRAAPLDPAAVAARTASVAERIATARAAWSASARNATADGVVPLERLIHELGSALSGERFVLGGGTNGRLEQRQWALDRPRQYAGWASGGGLGYGVSGALGVALAQQPDPGTITVDLQADGDLLFLPSALWTAVHKQLPVLIVVNDNRQYGNTVEHAGKIGRHRGHGDERRYAGAGLADPPVDLAAMARSFGMWSAGPIADPETLAQALEEAVAVVRSGRPALLDVLTPGF</sequence>
<feature type="domain" description="Thiamine pyrophosphate enzyme TPP-binding" evidence="5">
    <location>
        <begin position="416"/>
        <end position="575"/>
    </location>
</feature>
<dbReference type="SUPFAM" id="SSF52467">
    <property type="entry name" value="DHS-like NAD/FAD-binding domain"/>
    <property type="match status" value="1"/>
</dbReference>
<keyword evidence="8" id="KW-1185">Reference proteome</keyword>
<dbReference type="Proteomes" id="UP001284601">
    <property type="component" value="Unassembled WGS sequence"/>
</dbReference>
<dbReference type="InterPro" id="IPR011766">
    <property type="entry name" value="TPP_enzyme_TPP-bd"/>
</dbReference>
<feature type="domain" description="Thiamine pyrophosphate enzyme central" evidence="4">
    <location>
        <begin position="204"/>
        <end position="290"/>
    </location>
</feature>
<dbReference type="PANTHER" id="PTHR18968">
    <property type="entry name" value="THIAMINE PYROPHOSPHATE ENZYMES"/>
    <property type="match status" value="1"/>
</dbReference>